<dbReference type="PROSITE" id="PS50088">
    <property type="entry name" value="ANK_REPEAT"/>
    <property type="match status" value="1"/>
</dbReference>
<organism evidence="5">
    <name type="scientific">Chromera velia CCMP2878</name>
    <dbReference type="NCBI Taxonomy" id="1169474"/>
    <lineage>
        <taxon>Eukaryota</taxon>
        <taxon>Sar</taxon>
        <taxon>Alveolata</taxon>
        <taxon>Colpodellida</taxon>
        <taxon>Chromeraceae</taxon>
        <taxon>Chromera</taxon>
    </lineage>
</organism>
<evidence type="ECO:0000313" key="5">
    <source>
        <dbReference type="EMBL" id="CEM32110.1"/>
    </source>
</evidence>
<keyword evidence="1" id="KW-0677">Repeat</keyword>
<proteinExistence type="predicted"/>
<dbReference type="EMBL" id="CDMZ01001409">
    <property type="protein sequence ID" value="CEM32110.1"/>
    <property type="molecule type" value="Genomic_DNA"/>
</dbReference>
<feature type="compositionally biased region" description="Polar residues" evidence="4">
    <location>
        <begin position="1"/>
        <end position="19"/>
    </location>
</feature>
<evidence type="ECO:0000256" key="2">
    <source>
        <dbReference type="ARBA" id="ARBA00023043"/>
    </source>
</evidence>
<dbReference type="SUPFAM" id="SSF48403">
    <property type="entry name" value="Ankyrin repeat"/>
    <property type="match status" value="1"/>
</dbReference>
<dbReference type="Gene3D" id="1.25.40.20">
    <property type="entry name" value="Ankyrin repeat-containing domain"/>
    <property type="match status" value="1"/>
</dbReference>
<dbReference type="VEuPathDB" id="CryptoDB:Cvel_22773"/>
<dbReference type="SMART" id="SM00248">
    <property type="entry name" value="ANK"/>
    <property type="match status" value="2"/>
</dbReference>
<dbReference type="InterPro" id="IPR036770">
    <property type="entry name" value="Ankyrin_rpt-contain_sf"/>
</dbReference>
<feature type="region of interest" description="Disordered" evidence="4">
    <location>
        <begin position="1"/>
        <end position="22"/>
    </location>
</feature>
<protein>
    <submittedName>
        <fullName evidence="5">Uncharacterized protein</fullName>
    </submittedName>
</protein>
<reference evidence="5" key="1">
    <citation type="submission" date="2014-11" db="EMBL/GenBank/DDBJ databases">
        <authorList>
            <person name="Otto D Thomas"/>
            <person name="Naeem Raeece"/>
        </authorList>
    </citation>
    <scope>NUCLEOTIDE SEQUENCE</scope>
</reference>
<dbReference type="InterPro" id="IPR050745">
    <property type="entry name" value="Multifunctional_regulatory"/>
</dbReference>
<dbReference type="PANTHER" id="PTHR24189">
    <property type="entry name" value="MYOTROPHIN"/>
    <property type="match status" value="1"/>
</dbReference>
<evidence type="ECO:0000256" key="3">
    <source>
        <dbReference type="PROSITE-ProRule" id="PRU00023"/>
    </source>
</evidence>
<keyword evidence="2 3" id="KW-0040">ANK repeat</keyword>
<dbReference type="PANTHER" id="PTHR24189:SF50">
    <property type="entry name" value="ANKYRIN REPEAT AND SOCS BOX PROTEIN 2"/>
    <property type="match status" value="1"/>
</dbReference>
<dbReference type="PhylomeDB" id="A0A0G4GP99"/>
<sequence>MGSEQSLSTVAGENQTIQMEESPDPVMDELLALEGALFAAAEMFRSRRLLLAKVKARNRAAAGSVSAASAVGAGDSVHPQETAALSRLWQLVDGELQEIKVRIRDEFSQILNYNYNIDLSPLLRSEVGNRGLPAASDNRVMATGLLSHGADVNARDENGQTPLHTATLVGAVEMAEFLLNNGADLHAACNDGRTALHYSATRVGWARNPATYRGIEKRDVARLLVNRGIDVDAVTNDGDTALDFAEDDFDGDSPIRVYLFDLSVQALAPPMPALAPPMPVLAPPMLQ</sequence>
<dbReference type="InterPro" id="IPR002110">
    <property type="entry name" value="Ankyrin_rpt"/>
</dbReference>
<name>A0A0G4GP99_9ALVE</name>
<gene>
    <name evidence="5" type="ORF">Cvel_22773</name>
</gene>
<feature type="repeat" description="ANK" evidence="3">
    <location>
        <begin position="158"/>
        <end position="190"/>
    </location>
</feature>
<evidence type="ECO:0000256" key="1">
    <source>
        <dbReference type="ARBA" id="ARBA00022737"/>
    </source>
</evidence>
<dbReference type="Pfam" id="PF13857">
    <property type="entry name" value="Ank_5"/>
    <property type="match status" value="1"/>
</dbReference>
<accession>A0A0G4GP99</accession>
<dbReference type="PRINTS" id="PR01415">
    <property type="entry name" value="ANKYRIN"/>
</dbReference>
<dbReference type="PROSITE" id="PS50297">
    <property type="entry name" value="ANK_REP_REGION"/>
    <property type="match status" value="1"/>
</dbReference>
<evidence type="ECO:0000256" key="4">
    <source>
        <dbReference type="SAM" id="MobiDB-lite"/>
    </source>
</evidence>
<dbReference type="AlphaFoldDB" id="A0A0G4GP99"/>